<sequence length="150" mass="17867">MENTTQQKVNFEKFSHESNRFINKLSEELGHPEEQNRSFILLRSVMHVIRDRIAIPESFDLMSQLPLILRGIYTEQWKFHDKPPLEYDTIEEMKEEVKNLQSRFGEVEFNWEKSTEELISIVINCLKEYLSEGQIDHIRSQMPKEVKGLI</sequence>
<dbReference type="InterPro" id="IPR018727">
    <property type="entry name" value="DUF2267"/>
</dbReference>
<comment type="caution">
    <text evidence="1">The sequence shown here is derived from an EMBL/GenBank/DDBJ whole genome shotgun (WGS) entry which is preliminary data.</text>
</comment>
<evidence type="ECO:0000313" key="1">
    <source>
        <dbReference type="EMBL" id="MBK6265884.1"/>
    </source>
</evidence>
<keyword evidence="2" id="KW-1185">Reference proteome</keyword>
<evidence type="ECO:0000313" key="2">
    <source>
        <dbReference type="Proteomes" id="UP000611723"/>
    </source>
</evidence>
<organism evidence="1 2">
    <name type="scientific">Marivirga aurantiaca</name>
    <dbReference type="NCBI Taxonomy" id="2802615"/>
    <lineage>
        <taxon>Bacteria</taxon>
        <taxon>Pseudomonadati</taxon>
        <taxon>Bacteroidota</taxon>
        <taxon>Cytophagia</taxon>
        <taxon>Cytophagales</taxon>
        <taxon>Marivirgaceae</taxon>
        <taxon>Marivirga</taxon>
    </lineage>
</organism>
<dbReference type="Proteomes" id="UP000611723">
    <property type="component" value="Unassembled WGS sequence"/>
</dbReference>
<protein>
    <submittedName>
        <fullName evidence="1">DUF2267 domain-containing protein</fullName>
    </submittedName>
</protein>
<accession>A0A935C9A3</accession>
<reference evidence="1" key="1">
    <citation type="submission" date="2021-01" db="EMBL/GenBank/DDBJ databases">
        <title>Marivirga aurantiaca sp. nov., isolated from intertidal surface sediments.</title>
        <authorList>
            <person name="Zhang M."/>
        </authorList>
    </citation>
    <scope>NUCLEOTIDE SEQUENCE</scope>
    <source>
        <strain evidence="1">S37H4</strain>
    </source>
</reference>
<dbReference type="AlphaFoldDB" id="A0A935C9A3"/>
<dbReference type="EMBL" id="JAEQBW010000005">
    <property type="protein sequence ID" value="MBK6265884.1"/>
    <property type="molecule type" value="Genomic_DNA"/>
</dbReference>
<proteinExistence type="predicted"/>
<dbReference type="RefSeq" id="WP_201431559.1">
    <property type="nucleotide sequence ID" value="NZ_JAEQBW010000005.1"/>
</dbReference>
<name>A0A935C9A3_9BACT</name>
<dbReference type="Pfam" id="PF10025">
    <property type="entry name" value="DUF2267"/>
    <property type="match status" value="1"/>
</dbReference>
<dbReference type="InterPro" id="IPR038282">
    <property type="entry name" value="DUF2267_sf"/>
</dbReference>
<dbReference type="Gene3D" id="1.10.490.110">
    <property type="entry name" value="Uncharacterized conserved protein DUF2267"/>
    <property type="match status" value="1"/>
</dbReference>
<gene>
    <name evidence="1" type="ORF">JKA74_12650</name>
</gene>